<name>A0A9D2AHH3_9BACT</name>
<sequence>MSTSELLEACGGELLRPAERSVSAGLTTDSRCITDGCLFIALTGERFDGNRFAAEATRRGAAAVIISHLCGEAGSPEQDFAPGAAVILVRDTLAALQALARWWRGQLDPIRVIGLTGSSGKTSTKDMCAAVLSQKYRTVATKGNLNNHIGVPLSILGTEKGTEVAVWEMGMNHAGELAPLCAMTQPHIGIITTIGSAHMEYLGSREAIAHEKCTVARSLPSDGYMIYPTGDDFADLIASETRAHPLPVGRHDSAVRALNLRSSAHGSRYTLHIDELGEIDIALPVPGAHMVSNSLLAAAAGWKLGCSLEQIAAGLSSTTLTRGRLACREIDGYTVIDDSYNANPESMKAALETVAALRGPKRRIAVLGKMGELGESGIAAHADMGWCAAGLGYAAVVVVGPECPETLALCSAAAERIPALLVQTPAEAAAALRQLMQPGDALLFKGSRSAGMERSMYELFPGLKD</sequence>
<reference evidence="15" key="1">
    <citation type="journal article" date="2021" name="PeerJ">
        <title>Extensive microbial diversity within the chicken gut microbiome revealed by metagenomics and culture.</title>
        <authorList>
            <person name="Gilroy R."/>
            <person name="Ravi A."/>
            <person name="Getino M."/>
            <person name="Pursley I."/>
            <person name="Horton D.L."/>
            <person name="Alikhan N.F."/>
            <person name="Baker D."/>
            <person name="Gharbi K."/>
            <person name="Hall N."/>
            <person name="Watson M."/>
            <person name="Adriaenssens E.M."/>
            <person name="Foster-Nyarko E."/>
            <person name="Jarju S."/>
            <person name="Secka A."/>
            <person name="Antonio M."/>
            <person name="Oren A."/>
            <person name="Chaudhuri R.R."/>
            <person name="La Ragione R."/>
            <person name="Hildebrand F."/>
            <person name="Pallen M.J."/>
        </authorList>
    </citation>
    <scope>NUCLEOTIDE SEQUENCE</scope>
    <source>
        <strain evidence="15">14975</strain>
    </source>
</reference>
<dbReference type="InterPro" id="IPR013221">
    <property type="entry name" value="Mur_ligase_cen"/>
</dbReference>
<protein>
    <recommendedName>
        <fullName evidence="10 11">UDP-N-acetylmuramoyl-tripeptide--D-alanyl-D-alanine ligase</fullName>
        <ecNumber evidence="10 11">6.3.2.10</ecNumber>
    </recommendedName>
    <alternativeName>
        <fullName evidence="10">D-alanyl-D-alanine-adding enzyme</fullName>
    </alternativeName>
</protein>
<keyword evidence="2 10" id="KW-0436">Ligase</keyword>
<dbReference type="Pfam" id="PF02875">
    <property type="entry name" value="Mur_ligase_C"/>
    <property type="match status" value="1"/>
</dbReference>
<dbReference type="NCBIfam" id="TIGR01143">
    <property type="entry name" value="murF"/>
    <property type="match status" value="1"/>
</dbReference>
<dbReference type="InterPro" id="IPR035911">
    <property type="entry name" value="MurE/MurF_N"/>
</dbReference>
<keyword evidence="7 10" id="KW-0573">Peptidoglycan synthesis</keyword>
<dbReference type="InterPro" id="IPR000713">
    <property type="entry name" value="Mur_ligase_N"/>
</dbReference>
<dbReference type="HAMAP" id="MF_02019">
    <property type="entry name" value="MurF"/>
    <property type="match status" value="1"/>
</dbReference>
<dbReference type="InterPro" id="IPR004101">
    <property type="entry name" value="Mur_ligase_C"/>
</dbReference>
<evidence type="ECO:0000256" key="10">
    <source>
        <dbReference type="HAMAP-Rule" id="MF_02019"/>
    </source>
</evidence>
<feature type="domain" description="Mur ligase N-terminal catalytic" evidence="12">
    <location>
        <begin position="25"/>
        <end position="101"/>
    </location>
</feature>
<comment type="function">
    <text evidence="10 11">Involved in cell wall formation. Catalyzes the final step in the synthesis of UDP-N-acetylmuramoyl-pentapeptide, the precursor of murein.</text>
</comment>
<feature type="domain" description="Mur ligase central" evidence="14">
    <location>
        <begin position="116"/>
        <end position="300"/>
    </location>
</feature>
<comment type="catalytic activity">
    <reaction evidence="10 11">
        <text>D-alanyl-D-alanine + UDP-N-acetyl-alpha-D-muramoyl-L-alanyl-gamma-D-glutamyl-meso-2,6-diaminopimelate + ATP = UDP-N-acetyl-alpha-D-muramoyl-L-alanyl-gamma-D-glutamyl-meso-2,6-diaminopimeloyl-D-alanyl-D-alanine + ADP + phosphate + H(+)</text>
        <dbReference type="Rhea" id="RHEA:28374"/>
        <dbReference type="ChEBI" id="CHEBI:15378"/>
        <dbReference type="ChEBI" id="CHEBI:30616"/>
        <dbReference type="ChEBI" id="CHEBI:43474"/>
        <dbReference type="ChEBI" id="CHEBI:57822"/>
        <dbReference type="ChEBI" id="CHEBI:61386"/>
        <dbReference type="ChEBI" id="CHEBI:83905"/>
        <dbReference type="ChEBI" id="CHEBI:456216"/>
        <dbReference type="EC" id="6.3.2.10"/>
    </reaction>
</comment>
<feature type="binding site" evidence="10">
    <location>
        <begin position="117"/>
        <end position="123"/>
    </location>
    <ligand>
        <name>ATP</name>
        <dbReference type="ChEBI" id="CHEBI:30616"/>
    </ligand>
</feature>
<keyword evidence="1 10" id="KW-0963">Cytoplasm</keyword>
<dbReference type="GO" id="GO:0009252">
    <property type="term" value="P:peptidoglycan biosynthetic process"/>
    <property type="evidence" value="ECO:0007669"/>
    <property type="project" value="UniProtKB-UniRule"/>
</dbReference>
<keyword evidence="5 10" id="KW-0067">ATP-binding</keyword>
<dbReference type="Proteomes" id="UP000823964">
    <property type="component" value="Unassembled WGS sequence"/>
</dbReference>
<dbReference type="AlphaFoldDB" id="A0A9D2AHH3"/>
<dbReference type="SUPFAM" id="SSF53623">
    <property type="entry name" value="MurD-like peptide ligases, catalytic domain"/>
    <property type="match status" value="1"/>
</dbReference>
<feature type="domain" description="Mur ligase C-terminal" evidence="13">
    <location>
        <begin position="323"/>
        <end position="448"/>
    </location>
</feature>
<reference evidence="15" key="2">
    <citation type="submission" date="2021-04" db="EMBL/GenBank/DDBJ databases">
        <authorList>
            <person name="Gilroy R."/>
        </authorList>
    </citation>
    <scope>NUCLEOTIDE SEQUENCE</scope>
    <source>
        <strain evidence="15">14975</strain>
    </source>
</reference>
<dbReference type="GO" id="GO:0008360">
    <property type="term" value="P:regulation of cell shape"/>
    <property type="evidence" value="ECO:0007669"/>
    <property type="project" value="UniProtKB-KW"/>
</dbReference>
<evidence type="ECO:0000256" key="9">
    <source>
        <dbReference type="ARBA" id="ARBA00023316"/>
    </source>
</evidence>
<evidence type="ECO:0000256" key="6">
    <source>
        <dbReference type="ARBA" id="ARBA00022960"/>
    </source>
</evidence>
<dbReference type="InterPro" id="IPR036615">
    <property type="entry name" value="Mur_ligase_C_dom_sf"/>
</dbReference>
<dbReference type="InterPro" id="IPR005863">
    <property type="entry name" value="UDP-N-AcMur_synth"/>
</dbReference>
<evidence type="ECO:0000256" key="5">
    <source>
        <dbReference type="ARBA" id="ARBA00022840"/>
    </source>
</evidence>
<keyword evidence="4 10" id="KW-0547">Nucleotide-binding</keyword>
<comment type="caution">
    <text evidence="15">The sequence shown here is derived from an EMBL/GenBank/DDBJ whole genome shotgun (WGS) entry which is preliminary data.</text>
</comment>
<keyword evidence="8 10" id="KW-0131">Cell cycle</keyword>
<dbReference type="GO" id="GO:0005737">
    <property type="term" value="C:cytoplasm"/>
    <property type="evidence" value="ECO:0007669"/>
    <property type="project" value="UniProtKB-SubCell"/>
</dbReference>
<proteinExistence type="inferred from homology"/>
<evidence type="ECO:0000256" key="3">
    <source>
        <dbReference type="ARBA" id="ARBA00022618"/>
    </source>
</evidence>
<dbReference type="InterPro" id="IPR036565">
    <property type="entry name" value="Mur-like_cat_sf"/>
</dbReference>
<evidence type="ECO:0000256" key="7">
    <source>
        <dbReference type="ARBA" id="ARBA00022984"/>
    </source>
</evidence>
<evidence type="ECO:0000259" key="14">
    <source>
        <dbReference type="Pfam" id="PF08245"/>
    </source>
</evidence>
<evidence type="ECO:0000259" key="13">
    <source>
        <dbReference type="Pfam" id="PF02875"/>
    </source>
</evidence>
<evidence type="ECO:0000259" key="12">
    <source>
        <dbReference type="Pfam" id="PF01225"/>
    </source>
</evidence>
<dbReference type="Gene3D" id="3.40.1390.10">
    <property type="entry name" value="MurE/MurF, N-terminal domain"/>
    <property type="match status" value="1"/>
</dbReference>
<organism evidence="15 16">
    <name type="scientific">Candidatus Akkermansia intestinigallinarum</name>
    <dbReference type="NCBI Taxonomy" id="2838431"/>
    <lineage>
        <taxon>Bacteria</taxon>
        <taxon>Pseudomonadati</taxon>
        <taxon>Verrucomicrobiota</taxon>
        <taxon>Verrucomicrobiia</taxon>
        <taxon>Verrucomicrobiales</taxon>
        <taxon>Akkermansiaceae</taxon>
        <taxon>Akkermansia</taxon>
    </lineage>
</organism>
<keyword evidence="3 10" id="KW-0132">Cell division</keyword>
<dbReference type="Gene3D" id="3.40.1190.10">
    <property type="entry name" value="Mur-like, catalytic domain"/>
    <property type="match status" value="1"/>
</dbReference>
<evidence type="ECO:0000256" key="8">
    <source>
        <dbReference type="ARBA" id="ARBA00023306"/>
    </source>
</evidence>
<dbReference type="GO" id="GO:0071555">
    <property type="term" value="P:cell wall organization"/>
    <property type="evidence" value="ECO:0007669"/>
    <property type="project" value="UniProtKB-KW"/>
</dbReference>
<evidence type="ECO:0000256" key="4">
    <source>
        <dbReference type="ARBA" id="ARBA00022741"/>
    </source>
</evidence>
<dbReference type="GO" id="GO:0051301">
    <property type="term" value="P:cell division"/>
    <property type="evidence" value="ECO:0007669"/>
    <property type="project" value="UniProtKB-KW"/>
</dbReference>
<dbReference type="GO" id="GO:0047480">
    <property type="term" value="F:UDP-N-acetylmuramoyl-tripeptide-D-alanyl-D-alanine ligase activity"/>
    <property type="evidence" value="ECO:0007669"/>
    <property type="project" value="UniProtKB-UniRule"/>
</dbReference>
<dbReference type="PANTHER" id="PTHR43024">
    <property type="entry name" value="UDP-N-ACETYLMURAMOYL-TRIPEPTIDE--D-ALANYL-D-ALANINE LIGASE"/>
    <property type="match status" value="1"/>
</dbReference>
<comment type="pathway">
    <text evidence="10 11">Cell wall biogenesis; peptidoglycan biosynthesis.</text>
</comment>
<dbReference type="EMBL" id="DXFQ01000033">
    <property type="protein sequence ID" value="HIX19358.1"/>
    <property type="molecule type" value="Genomic_DNA"/>
</dbReference>
<dbReference type="GO" id="GO:0005524">
    <property type="term" value="F:ATP binding"/>
    <property type="evidence" value="ECO:0007669"/>
    <property type="project" value="UniProtKB-UniRule"/>
</dbReference>
<keyword evidence="9 10" id="KW-0961">Cell wall biogenesis/degradation</keyword>
<evidence type="ECO:0000256" key="11">
    <source>
        <dbReference type="RuleBase" id="RU004136"/>
    </source>
</evidence>
<keyword evidence="6 10" id="KW-0133">Cell shape</keyword>
<dbReference type="Pfam" id="PF08245">
    <property type="entry name" value="Mur_ligase_M"/>
    <property type="match status" value="1"/>
</dbReference>
<dbReference type="Gene3D" id="3.90.190.20">
    <property type="entry name" value="Mur ligase, C-terminal domain"/>
    <property type="match status" value="1"/>
</dbReference>
<comment type="similarity">
    <text evidence="10">Belongs to the MurCDEF family. MurF subfamily.</text>
</comment>
<evidence type="ECO:0000256" key="1">
    <source>
        <dbReference type="ARBA" id="ARBA00022490"/>
    </source>
</evidence>
<dbReference type="PANTHER" id="PTHR43024:SF1">
    <property type="entry name" value="UDP-N-ACETYLMURAMOYL-TRIPEPTIDE--D-ALANYL-D-ALANINE LIGASE"/>
    <property type="match status" value="1"/>
</dbReference>
<dbReference type="SUPFAM" id="SSF63418">
    <property type="entry name" value="MurE/MurF N-terminal domain"/>
    <property type="match status" value="1"/>
</dbReference>
<comment type="subcellular location">
    <subcellularLocation>
        <location evidence="10 11">Cytoplasm</location>
    </subcellularLocation>
</comment>
<evidence type="ECO:0000256" key="2">
    <source>
        <dbReference type="ARBA" id="ARBA00022598"/>
    </source>
</evidence>
<dbReference type="EC" id="6.3.2.10" evidence="10 11"/>
<dbReference type="Pfam" id="PF01225">
    <property type="entry name" value="Mur_ligase"/>
    <property type="match status" value="1"/>
</dbReference>
<dbReference type="SUPFAM" id="SSF53244">
    <property type="entry name" value="MurD-like peptide ligases, peptide-binding domain"/>
    <property type="match status" value="1"/>
</dbReference>
<evidence type="ECO:0000313" key="16">
    <source>
        <dbReference type="Proteomes" id="UP000823964"/>
    </source>
</evidence>
<accession>A0A9D2AHH3</accession>
<evidence type="ECO:0000313" key="15">
    <source>
        <dbReference type="EMBL" id="HIX19358.1"/>
    </source>
</evidence>
<dbReference type="InterPro" id="IPR051046">
    <property type="entry name" value="MurCDEF_CellWall_CoF430Synth"/>
</dbReference>
<gene>
    <name evidence="10" type="primary">murF</name>
    <name evidence="15" type="ORF">H9862_01995</name>
</gene>